<sequence length="59" mass="7432">MIQTPFPFDSTHFHHDRRRRPNTNWELEHAHANCETLRYDDPYLIWFQMHYSFSFYSIK</sequence>
<comment type="caution">
    <text evidence="1">The sequence shown here is derived from an EMBL/GenBank/DDBJ whole genome shotgun (WGS) entry which is preliminary data.</text>
</comment>
<accession>A0A9J5YGV1</accession>
<evidence type="ECO:0000313" key="1">
    <source>
        <dbReference type="EMBL" id="KAG5598864.1"/>
    </source>
</evidence>
<dbReference type="EMBL" id="JACXVP010000006">
    <property type="protein sequence ID" value="KAG5598864.1"/>
    <property type="molecule type" value="Genomic_DNA"/>
</dbReference>
<proteinExistence type="predicted"/>
<protein>
    <submittedName>
        <fullName evidence="1">Uncharacterized protein</fullName>
    </submittedName>
</protein>
<dbReference type="Proteomes" id="UP000824120">
    <property type="component" value="Chromosome 6"/>
</dbReference>
<reference evidence="1 2" key="1">
    <citation type="submission" date="2020-09" db="EMBL/GenBank/DDBJ databases">
        <title>De no assembly of potato wild relative species, Solanum commersonii.</title>
        <authorList>
            <person name="Cho K."/>
        </authorList>
    </citation>
    <scope>NUCLEOTIDE SEQUENCE [LARGE SCALE GENOMIC DNA]</scope>
    <source>
        <strain evidence="1">LZ3.2</strain>
        <tissue evidence="1">Leaf</tissue>
    </source>
</reference>
<dbReference type="OrthoDB" id="1298653at2759"/>
<name>A0A9J5YGV1_SOLCO</name>
<evidence type="ECO:0000313" key="2">
    <source>
        <dbReference type="Proteomes" id="UP000824120"/>
    </source>
</evidence>
<gene>
    <name evidence="1" type="ORF">H5410_030234</name>
</gene>
<organism evidence="1 2">
    <name type="scientific">Solanum commersonii</name>
    <name type="common">Commerson's wild potato</name>
    <name type="synonym">Commerson's nightshade</name>
    <dbReference type="NCBI Taxonomy" id="4109"/>
    <lineage>
        <taxon>Eukaryota</taxon>
        <taxon>Viridiplantae</taxon>
        <taxon>Streptophyta</taxon>
        <taxon>Embryophyta</taxon>
        <taxon>Tracheophyta</taxon>
        <taxon>Spermatophyta</taxon>
        <taxon>Magnoliopsida</taxon>
        <taxon>eudicotyledons</taxon>
        <taxon>Gunneridae</taxon>
        <taxon>Pentapetalae</taxon>
        <taxon>asterids</taxon>
        <taxon>lamiids</taxon>
        <taxon>Solanales</taxon>
        <taxon>Solanaceae</taxon>
        <taxon>Solanoideae</taxon>
        <taxon>Solaneae</taxon>
        <taxon>Solanum</taxon>
    </lineage>
</organism>
<keyword evidence="2" id="KW-1185">Reference proteome</keyword>
<dbReference type="AlphaFoldDB" id="A0A9J5YGV1"/>